<sequence>MRFSAAIIALVVGLTTAAPAPDTAYLPHAVQVTKREPQDRSAKSNYNNLDRRERPADRNAKANDLQPHFGKD</sequence>
<keyword evidence="2" id="KW-0732">Signal</keyword>
<protein>
    <submittedName>
        <fullName evidence="3">Uncharacterized protein</fullName>
    </submittedName>
</protein>
<dbReference type="Proteomes" id="UP001283341">
    <property type="component" value="Unassembled WGS sequence"/>
</dbReference>
<feature type="compositionally biased region" description="Basic and acidic residues" evidence="1">
    <location>
        <begin position="49"/>
        <end position="61"/>
    </location>
</feature>
<evidence type="ECO:0000313" key="3">
    <source>
        <dbReference type="EMBL" id="KAK3312709.1"/>
    </source>
</evidence>
<reference evidence="3" key="1">
    <citation type="journal article" date="2023" name="Mol. Phylogenet. Evol.">
        <title>Genome-scale phylogeny and comparative genomics of the fungal order Sordariales.</title>
        <authorList>
            <person name="Hensen N."/>
            <person name="Bonometti L."/>
            <person name="Westerberg I."/>
            <person name="Brannstrom I.O."/>
            <person name="Guillou S."/>
            <person name="Cros-Aarteil S."/>
            <person name="Calhoun S."/>
            <person name="Haridas S."/>
            <person name="Kuo A."/>
            <person name="Mondo S."/>
            <person name="Pangilinan J."/>
            <person name="Riley R."/>
            <person name="LaButti K."/>
            <person name="Andreopoulos B."/>
            <person name="Lipzen A."/>
            <person name="Chen C."/>
            <person name="Yan M."/>
            <person name="Daum C."/>
            <person name="Ng V."/>
            <person name="Clum A."/>
            <person name="Steindorff A."/>
            <person name="Ohm R.A."/>
            <person name="Martin F."/>
            <person name="Silar P."/>
            <person name="Natvig D.O."/>
            <person name="Lalanne C."/>
            <person name="Gautier V."/>
            <person name="Ament-Velasquez S.L."/>
            <person name="Kruys A."/>
            <person name="Hutchinson M.I."/>
            <person name="Powell A.J."/>
            <person name="Barry K."/>
            <person name="Miller A.N."/>
            <person name="Grigoriev I.V."/>
            <person name="Debuchy R."/>
            <person name="Gladieux P."/>
            <person name="Hiltunen Thoren M."/>
            <person name="Johannesson H."/>
        </authorList>
    </citation>
    <scope>NUCLEOTIDE SEQUENCE</scope>
    <source>
        <strain evidence="3">CBS 118394</strain>
    </source>
</reference>
<feature type="region of interest" description="Disordered" evidence="1">
    <location>
        <begin position="31"/>
        <end position="72"/>
    </location>
</feature>
<keyword evidence="4" id="KW-1185">Reference proteome</keyword>
<comment type="caution">
    <text evidence="3">The sequence shown here is derived from an EMBL/GenBank/DDBJ whole genome shotgun (WGS) entry which is preliminary data.</text>
</comment>
<dbReference type="EMBL" id="JAUEDM010000008">
    <property type="protein sequence ID" value="KAK3312709.1"/>
    <property type="molecule type" value="Genomic_DNA"/>
</dbReference>
<evidence type="ECO:0000256" key="1">
    <source>
        <dbReference type="SAM" id="MobiDB-lite"/>
    </source>
</evidence>
<accession>A0AAE0LZL0</accession>
<name>A0AAE0LZL0_9PEZI</name>
<dbReference type="AlphaFoldDB" id="A0AAE0LZL0"/>
<reference evidence="3" key="2">
    <citation type="submission" date="2023-06" db="EMBL/GenBank/DDBJ databases">
        <authorList>
            <consortium name="Lawrence Berkeley National Laboratory"/>
            <person name="Haridas S."/>
            <person name="Hensen N."/>
            <person name="Bonometti L."/>
            <person name="Westerberg I."/>
            <person name="Brannstrom I.O."/>
            <person name="Guillou S."/>
            <person name="Cros-Aarteil S."/>
            <person name="Calhoun S."/>
            <person name="Kuo A."/>
            <person name="Mondo S."/>
            <person name="Pangilinan J."/>
            <person name="Riley R."/>
            <person name="Labutti K."/>
            <person name="Andreopoulos B."/>
            <person name="Lipzen A."/>
            <person name="Chen C."/>
            <person name="Yanf M."/>
            <person name="Daum C."/>
            <person name="Ng V."/>
            <person name="Clum A."/>
            <person name="Steindorff A."/>
            <person name="Ohm R."/>
            <person name="Martin F."/>
            <person name="Silar P."/>
            <person name="Natvig D."/>
            <person name="Lalanne C."/>
            <person name="Gautier V."/>
            <person name="Ament-Velasquez S.L."/>
            <person name="Kruys A."/>
            <person name="Hutchinson M.I."/>
            <person name="Powell A.J."/>
            <person name="Barry K."/>
            <person name="Miller A.N."/>
            <person name="Grigoriev I.V."/>
            <person name="Debuchy R."/>
            <person name="Gladieux P."/>
            <person name="Thoren M.H."/>
            <person name="Johannesson H."/>
        </authorList>
    </citation>
    <scope>NUCLEOTIDE SEQUENCE</scope>
    <source>
        <strain evidence="3">CBS 118394</strain>
    </source>
</reference>
<evidence type="ECO:0000313" key="4">
    <source>
        <dbReference type="Proteomes" id="UP001283341"/>
    </source>
</evidence>
<evidence type="ECO:0000256" key="2">
    <source>
        <dbReference type="SAM" id="SignalP"/>
    </source>
</evidence>
<feature type="compositionally biased region" description="Basic and acidic residues" evidence="1">
    <location>
        <begin position="33"/>
        <end position="42"/>
    </location>
</feature>
<feature type="signal peptide" evidence="2">
    <location>
        <begin position="1"/>
        <end position="17"/>
    </location>
</feature>
<proteinExistence type="predicted"/>
<organism evidence="3 4">
    <name type="scientific">Apodospora peruviana</name>
    <dbReference type="NCBI Taxonomy" id="516989"/>
    <lineage>
        <taxon>Eukaryota</taxon>
        <taxon>Fungi</taxon>
        <taxon>Dikarya</taxon>
        <taxon>Ascomycota</taxon>
        <taxon>Pezizomycotina</taxon>
        <taxon>Sordariomycetes</taxon>
        <taxon>Sordariomycetidae</taxon>
        <taxon>Sordariales</taxon>
        <taxon>Lasiosphaeriaceae</taxon>
        <taxon>Apodospora</taxon>
    </lineage>
</organism>
<gene>
    <name evidence="3" type="ORF">B0H66DRAFT_607770</name>
</gene>
<feature type="chain" id="PRO_5041960712" evidence="2">
    <location>
        <begin position="18"/>
        <end position="72"/>
    </location>
</feature>